<protein>
    <submittedName>
        <fullName evidence="1">Uncharacterized protein</fullName>
    </submittedName>
</protein>
<dbReference type="Proteomes" id="UP000264002">
    <property type="component" value="Unassembled WGS sequence"/>
</dbReference>
<reference evidence="1 2" key="2">
    <citation type="submission" date="2018-09" db="EMBL/GenBank/DDBJ databases">
        <title>Genome of Sphaerochaeta halotolerans strain 4-11.</title>
        <authorList>
            <person name="Nazina T.N."/>
            <person name="Sokolova D.S."/>
        </authorList>
    </citation>
    <scope>NUCLEOTIDE SEQUENCE [LARGE SCALE GENOMIC DNA]</scope>
    <source>
        <strain evidence="1 2">4-11</strain>
    </source>
</reference>
<accession>A0A372MH46</accession>
<organism evidence="1 2">
    <name type="scientific">Sphaerochaeta halotolerans</name>
    <dbReference type="NCBI Taxonomy" id="2293840"/>
    <lineage>
        <taxon>Bacteria</taxon>
        <taxon>Pseudomonadati</taxon>
        <taxon>Spirochaetota</taxon>
        <taxon>Spirochaetia</taxon>
        <taxon>Spirochaetales</taxon>
        <taxon>Sphaerochaetaceae</taxon>
        <taxon>Sphaerochaeta</taxon>
    </lineage>
</organism>
<keyword evidence="2" id="KW-1185">Reference proteome</keyword>
<gene>
    <name evidence="1" type="ORF">DYP60_07935</name>
</gene>
<name>A0A372MH46_9SPIR</name>
<comment type="caution">
    <text evidence="1">The sequence shown here is derived from an EMBL/GenBank/DDBJ whole genome shotgun (WGS) entry which is preliminary data.</text>
</comment>
<sequence length="61" mass="7311">MKWWERQETLQTLREEHSFSSDEYETLVQNINEELEQASSDILLAWDKEAHKARKAGYHGF</sequence>
<proteinExistence type="predicted"/>
<reference evidence="2" key="1">
    <citation type="submission" date="2018-08" db="EMBL/GenBank/DDBJ databases">
        <authorList>
            <person name="Grouzdev D.S."/>
            <person name="Krutkina M.S."/>
        </authorList>
    </citation>
    <scope>NUCLEOTIDE SEQUENCE [LARGE SCALE GENOMIC DNA]</scope>
    <source>
        <strain evidence="2">4-11</strain>
    </source>
</reference>
<dbReference type="EMBL" id="QUWK01000007">
    <property type="protein sequence ID" value="RFU94773.1"/>
    <property type="molecule type" value="Genomic_DNA"/>
</dbReference>
<evidence type="ECO:0000313" key="2">
    <source>
        <dbReference type="Proteomes" id="UP000264002"/>
    </source>
</evidence>
<dbReference type="RefSeq" id="WP_117330469.1">
    <property type="nucleotide sequence ID" value="NZ_QUWK01000007.1"/>
</dbReference>
<evidence type="ECO:0000313" key="1">
    <source>
        <dbReference type="EMBL" id="RFU94773.1"/>
    </source>
</evidence>
<dbReference type="AlphaFoldDB" id="A0A372MH46"/>